<name>A0A8H9ULA5_CITFR</name>
<reference evidence="1" key="2">
    <citation type="submission" date="2020-09" db="EMBL/GenBank/DDBJ databases">
        <authorList>
            <consortium name="NCBI Pathogen Detection Project"/>
        </authorList>
    </citation>
    <scope>NUCLEOTIDE SEQUENCE</scope>
    <source>
        <strain evidence="1">O50</strain>
    </source>
</reference>
<protein>
    <recommendedName>
        <fullName evidence="2">N-acetyl-L,L-diaminopimelate deacetylase</fullName>
    </recommendedName>
</protein>
<gene>
    <name evidence="1" type="ORF">I9Y29_001715</name>
</gene>
<evidence type="ECO:0008006" key="2">
    <source>
        <dbReference type="Google" id="ProtNLM"/>
    </source>
</evidence>
<reference evidence="1" key="1">
    <citation type="journal article" date="2018" name="Genome Biol.">
        <title>SKESA: strategic k-mer extension for scrupulous assemblies.</title>
        <authorList>
            <person name="Souvorov A."/>
            <person name="Agarwala R."/>
            <person name="Lipman D.J."/>
        </authorList>
    </citation>
    <scope>NUCLEOTIDE SEQUENCE</scope>
    <source>
        <strain evidence="1">O50</strain>
    </source>
</reference>
<sequence>MTLSSTLINWRRELHQHPELSLQEEATTRRIQAWLGSIEKTGNKAR</sequence>
<dbReference type="AlphaFoldDB" id="A0A8H9ULA5"/>
<dbReference type="Proteomes" id="UP000855471">
    <property type="component" value="Unassembled WGS sequence"/>
</dbReference>
<organism evidence="1">
    <name type="scientific">Citrobacter freundii</name>
    <dbReference type="NCBI Taxonomy" id="546"/>
    <lineage>
        <taxon>Bacteria</taxon>
        <taxon>Pseudomonadati</taxon>
        <taxon>Pseudomonadota</taxon>
        <taxon>Gammaproteobacteria</taxon>
        <taxon>Enterobacterales</taxon>
        <taxon>Enterobacteriaceae</taxon>
        <taxon>Citrobacter</taxon>
        <taxon>Citrobacter freundii complex</taxon>
    </lineage>
</organism>
<evidence type="ECO:0000313" key="1">
    <source>
        <dbReference type="EMBL" id="HAT3897300.1"/>
    </source>
</evidence>
<dbReference type="EMBL" id="DACSXJ010000008">
    <property type="protein sequence ID" value="HAT3897300.1"/>
    <property type="molecule type" value="Genomic_DNA"/>
</dbReference>
<dbReference type="Gene3D" id="3.40.630.10">
    <property type="entry name" value="Zn peptidases"/>
    <property type="match status" value="1"/>
</dbReference>
<comment type="caution">
    <text evidence="1">The sequence shown here is derived from an EMBL/GenBank/DDBJ whole genome shotgun (WGS) entry which is preliminary data.</text>
</comment>
<accession>A0A8H9ULA5</accession>
<dbReference type="SUPFAM" id="SSF53187">
    <property type="entry name" value="Zn-dependent exopeptidases"/>
    <property type="match status" value="1"/>
</dbReference>
<proteinExistence type="predicted"/>